<dbReference type="Proteomes" id="UP000295517">
    <property type="component" value="Chromosome"/>
</dbReference>
<accession>A0AAX1EER5</accession>
<evidence type="ECO:0000313" key="3">
    <source>
        <dbReference type="Proteomes" id="UP000295517"/>
    </source>
</evidence>
<reference evidence="2 3" key="1">
    <citation type="submission" date="2019-03" db="EMBL/GenBank/DDBJ databases">
        <title>Diverse conjugative elements silence natural transformation in Legionella species.</title>
        <authorList>
            <person name="Durieux I."/>
            <person name="Ginevra C."/>
            <person name="Attaiech L."/>
            <person name="Picq K."/>
            <person name="Juan P.A."/>
            <person name="Jarraud S."/>
            <person name="Charpentier X."/>
        </authorList>
    </citation>
    <scope>NUCLEOTIDE SEQUENCE [LARGE SCALE GENOMIC DNA]</scope>
    <source>
        <strain evidence="2 3">HL-0427-4011</strain>
    </source>
</reference>
<dbReference type="AlphaFoldDB" id="A0AAX1EER5"/>
<feature type="compositionally biased region" description="Polar residues" evidence="1">
    <location>
        <begin position="191"/>
        <end position="208"/>
    </location>
</feature>
<sequence length="315" mass="35486">MGSGFLAFKKFFNQNLSVSDSLGGWQAILNRHLAAYHSQEAPMPAYIRLAQQDSYIGAVATVPVKGGKGLTLEKFSNSEARDKAHKQQYRQAVTQAIKDALALNRPLYIQPLGIGVYGWAPEEAAKLFAEMIIENDPEDQLDISIPIFDTSPSSRDMKFEQALAKELKHQRPLVETTQSQSQKKTRVSKPRYQTEQSNKTTESKSPLSANQIQLSAIIERLIGNIESKQGNRWTSGKGSQKVQALKDVKKKLQSTPSEEWGEKESEFLLETLRICEQKRSFFHFWATPESVTEFKTLLKEKGLELPDEKAITLNK</sequence>
<gene>
    <name evidence="2" type="ORF">E3983_03885</name>
</gene>
<feature type="region of interest" description="Disordered" evidence="1">
    <location>
        <begin position="166"/>
        <end position="208"/>
    </location>
</feature>
<evidence type="ECO:0000256" key="1">
    <source>
        <dbReference type="SAM" id="MobiDB-lite"/>
    </source>
</evidence>
<dbReference type="EMBL" id="CP038254">
    <property type="protein sequence ID" value="QBR83569.1"/>
    <property type="molecule type" value="Genomic_DNA"/>
</dbReference>
<evidence type="ECO:0000313" key="2">
    <source>
        <dbReference type="EMBL" id="QBR83569.1"/>
    </source>
</evidence>
<proteinExistence type="predicted"/>
<dbReference type="RefSeq" id="WP_135059942.1">
    <property type="nucleotide sequence ID" value="NZ_CP038254.1"/>
</dbReference>
<name>A0AAX1EER5_9GAMM</name>
<protein>
    <recommendedName>
        <fullName evidence="4">Macro domain-containing protein</fullName>
    </recommendedName>
</protein>
<evidence type="ECO:0008006" key="4">
    <source>
        <dbReference type="Google" id="ProtNLM"/>
    </source>
</evidence>
<organism evidence="2 3">
    <name type="scientific">Legionella israelensis</name>
    <dbReference type="NCBI Taxonomy" id="454"/>
    <lineage>
        <taxon>Bacteria</taxon>
        <taxon>Pseudomonadati</taxon>
        <taxon>Pseudomonadota</taxon>
        <taxon>Gammaproteobacteria</taxon>
        <taxon>Legionellales</taxon>
        <taxon>Legionellaceae</taxon>
        <taxon>Legionella</taxon>
    </lineage>
</organism>